<sequence length="223" mass="23244">MMTNDEQQELETLQLTYSDLEPAVVQHVYIVTCHKNYKEAQLQLADLLANPQQLAAVAASAGQVSYSVSADSRRMQAGASKEAEPDDVNSPGLSTMASMGLANAPLDIPYTLSAATWNVTGLAETLTTVGVSMSDGISSLATNITGWVADLAAALDGAWGYDDGDGQMAPPPDKNAATSAVVASGVGLDRLYQRRHVSGGVVPDTTGTEAAELDMGEDGHKDD</sequence>
<evidence type="ECO:0000256" key="1">
    <source>
        <dbReference type="SAM" id="MobiDB-lite"/>
    </source>
</evidence>
<comment type="caution">
    <text evidence="2">The sequence shown here is derived from an EMBL/GenBank/DDBJ whole genome shotgun (WGS) entry which is preliminary data.</text>
</comment>
<organism evidence="2 3">
    <name type="scientific">Haematococcus lacustris</name>
    <name type="common">Green alga</name>
    <name type="synonym">Haematococcus pluvialis</name>
    <dbReference type="NCBI Taxonomy" id="44745"/>
    <lineage>
        <taxon>Eukaryota</taxon>
        <taxon>Viridiplantae</taxon>
        <taxon>Chlorophyta</taxon>
        <taxon>core chlorophytes</taxon>
        <taxon>Chlorophyceae</taxon>
        <taxon>CS clade</taxon>
        <taxon>Chlamydomonadales</taxon>
        <taxon>Haematococcaceae</taxon>
        <taxon>Haematococcus</taxon>
    </lineage>
</organism>
<name>A0A6A0AEG2_HAELA</name>
<accession>A0A6A0AEG2</accession>
<gene>
    <name evidence="2" type="ORF">HaLaN_29977</name>
</gene>
<dbReference type="EMBL" id="BLLF01005302">
    <property type="protein sequence ID" value="GFH31028.1"/>
    <property type="molecule type" value="Genomic_DNA"/>
</dbReference>
<dbReference type="Proteomes" id="UP000485058">
    <property type="component" value="Unassembled WGS sequence"/>
</dbReference>
<evidence type="ECO:0000313" key="2">
    <source>
        <dbReference type="EMBL" id="GFH31028.1"/>
    </source>
</evidence>
<proteinExistence type="predicted"/>
<evidence type="ECO:0000313" key="3">
    <source>
        <dbReference type="Proteomes" id="UP000485058"/>
    </source>
</evidence>
<feature type="region of interest" description="Disordered" evidence="1">
    <location>
        <begin position="199"/>
        <end position="223"/>
    </location>
</feature>
<reference evidence="2 3" key="1">
    <citation type="submission" date="2020-02" db="EMBL/GenBank/DDBJ databases">
        <title>Draft genome sequence of Haematococcus lacustris strain NIES-144.</title>
        <authorList>
            <person name="Morimoto D."/>
            <person name="Nakagawa S."/>
            <person name="Yoshida T."/>
            <person name="Sawayama S."/>
        </authorList>
    </citation>
    <scope>NUCLEOTIDE SEQUENCE [LARGE SCALE GENOMIC DNA]</scope>
    <source>
        <strain evidence="2 3">NIES-144</strain>
    </source>
</reference>
<dbReference type="AlphaFoldDB" id="A0A6A0AEG2"/>
<keyword evidence="3" id="KW-1185">Reference proteome</keyword>
<protein>
    <submittedName>
        <fullName evidence="2">Uncharacterized protein</fullName>
    </submittedName>
</protein>